<gene>
    <name evidence="2" type="ORF">Tco_1018479</name>
</gene>
<reference evidence="2" key="1">
    <citation type="journal article" date="2022" name="Int. J. Mol. Sci.">
        <title>Draft Genome of Tanacetum Coccineum: Genomic Comparison of Closely Related Tanacetum-Family Plants.</title>
        <authorList>
            <person name="Yamashiro T."/>
            <person name="Shiraishi A."/>
            <person name="Nakayama K."/>
            <person name="Satake H."/>
        </authorList>
    </citation>
    <scope>NUCLEOTIDE SEQUENCE</scope>
</reference>
<name>A0ABQ5FUU4_9ASTR</name>
<evidence type="ECO:0000313" key="3">
    <source>
        <dbReference type="Proteomes" id="UP001151760"/>
    </source>
</evidence>
<feature type="region of interest" description="Disordered" evidence="1">
    <location>
        <begin position="182"/>
        <end position="207"/>
    </location>
</feature>
<comment type="caution">
    <text evidence="2">The sequence shown here is derived from an EMBL/GenBank/DDBJ whole genome shotgun (WGS) entry which is preliminary data.</text>
</comment>
<protein>
    <submittedName>
        <fullName evidence="2">Uncharacterized protein</fullName>
    </submittedName>
</protein>
<dbReference type="Proteomes" id="UP001151760">
    <property type="component" value="Unassembled WGS sequence"/>
</dbReference>
<reference evidence="2" key="2">
    <citation type="submission" date="2022-01" db="EMBL/GenBank/DDBJ databases">
        <authorList>
            <person name="Yamashiro T."/>
            <person name="Shiraishi A."/>
            <person name="Satake H."/>
            <person name="Nakayama K."/>
        </authorList>
    </citation>
    <scope>NUCLEOTIDE SEQUENCE</scope>
</reference>
<keyword evidence="3" id="KW-1185">Reference proteome</keyword>
<proteinExistence type="predicted"/>
<organism evidence="2 3">
    <name type="scientific">Tanacetum coccineum</name>
    <dbReference type="NCBI Taxonomy" id="301880"/>
    <lineage>
        <taxon>Eukaryota</taxon>
        <taxon>Viridiplantae</taxon>
        <taxon>Streptophyta</taxon>
        <taxon>Embryophyta</taxon>
        <taxon>Tracheophyta</taxon>
        <taxon>Spermatophyta</taxon>
        <taxon>Magnoliopsida</taxon>
        <taxon>eudicotyledons</taxon>
        <taxon>Gunneridae</taxon>
        <taxon>Pentapetalae</taxon>
        <taxon>asterids</taxon>
        <taxon>campanulids</taxon>
        <taxon>Asterales</taxon>
        <taxon>Asteraceae</taxon>
        <taxon>Asteroideae</taxon>
        <taxon>Anthemideae</taxon>
        <taxon>Anthemidinae</taxon>
        <taxon>Tanacetum</taxon>
    </lineage>
</organism>
<sequence>MAPRRVVHQEIPDDLPEEVTSVSRVVTERHQRIESVRFPASLVRFSGSLAYKMKARDVVLRESYKPKTHGKLYYACPLSKPREHYFECEFFYGKRNESVYLLVLLELQRLQFILQDLHRLQFILQDLQHLHDILQELQHLKAILWELQEMLNRIDAQCYKFDPTEPSGYDESSSLYVELGLTESDTESDEEVPPVVKSGAPDEGQAMKKPWHTLGTLRDLPEADMKESLHNPNVGNPNTTKLMKIHMTAVRGLEKLYGRD</sequence>
<dbReference type="EMBL" id="BQNB010017767">
    <property type="protein sequence ID" value="GJT66999.1"/>
    <property type="molecule type" value="Genomic_DNA"/>
</dbReference>
<evidence type="ECO:0000313" key="2">
    <source>
        <dbReference type="EMBL" id="GJT66999.1"/>
    </source>
</evidence>
<evidence type="ECO:0000256" key="1">
    <source>
        <dbReference type="SAM" id="MobiDB-lite"/>
    </source>
</evidence>
<accession>A0ABQ5FUU4</accession>